<dbReference type="Gene3D" id="2.60.40.1730">
    <property type="entry name" value="tricorn interacting facor f3 domain"/>
    <property type="match status" value="1"/>
</dbReference>
<sequence>IILLLLFLAGTILIVNFRSSKKGLEHYSESRYDSIDVVHYIVSLDILDFEKEEISGITDLQIVLKKDNPDEIVIDLLSFVVDSIWIDEININNYSYNGSIIKIPLDTGLPKGSAVLISVFYHGNPSRDPRWGGFYFGEGYAYNMGIGMRSNPHSFGRSWYPCMDNFVDRATYDYFITVKQGLTVVCSGTLAEIFENKNGTITYHWNLRNSIPAYLSSVSVSDYIALTDTLKGIRRAIPSCIYVKPTDSLRA</sequence>
<dbReference type="Pfam" id="PF17900">
    <property type="entry name" value="Peptidase_M1_N"/>
    <property type="match status" value="1"/>
</dbReference>
<evidence type="ECO:0000259" key="1">
    <source>
        <dbReference type="Pfam" id="PF17900"/>
    </source>
</evidence>
<protein>
    <recommendedName>
        <fullName evidence="1">Aminopeptidase N-like N-terminal domain-containing protein</fullName>
    </recommendedName>
</protein>
<dbReference type="AlphaFoldDB" id="X1T110"/>
<gene>
    <name evidence="2" type="ORF">S12H4_21708</name>
</gene>
<dbReference type="InterPro" id="IPR034015">
    <property type="entry name" value="M1_LTA4H"/>
</dbReference>
<dbReference type="EMBL" id="BARW01011206">
    <property type="protein sequence ID" value="GAI85066.1"/>
    <property type="molecule type" value="Genomic_DNA"/>
</dbReference>
<reference evidence="2" key="1">
    <citation type="journal article" date="2014" name="Front. Microbiol.">
        <title>High frequency of phylogenetically diverse reductive dehalogenase-homologous genes in deep subseafloor sedimentary metagenomes.</title>
        <authorList>
            <person name="Kawai M."/>
            <person name="Futagami T."/>
            <person name="Toyoda A."/>
            <person name="Takaki Y."/>
            <person name="Nishi S."/>
            <person name="Hori S."/>
            <person name="Arai W."/>
            <person name="Tsubouchi T."/>
            <person name="Morono Y."/>
            <person name="Uchiyama I."/>
            <person name="Ito T."/>
            <person name="Fujiyama A."/>
            <person name="Inagaki F."/>
            <person name="Takami H."/>
        </authorList>
    </citation>
    <scope>NUCLEOTIDE SEQUENCE</scope>
    <source>
        <strain evidence="2">Expedition CK06-06</strain>
    </source>
</reference>
<proteinExistence type="predicted"/>
<name>X1T110_9ZZZZ</name>
<feature type="non-terminal residue" evidence="2">
    <location>
        <position position="251"/>
    </location>
</feature>
<dbReference type="SUPFAM" id="SSF63737">
    <property type="entry name" value="Leukotriene A4 hydrolase N-terminal domain"/>
    <property type="match status" value="1"/>
</dbReference>
<organism evidence="2">
    <name type="scientific">marine sediment metagenome</name>
    <dbReference type="NCBI Taxonomy" id="412755"/>
    <lineage>
        <taxon>unclassified sequences</taxon>
        <taxon>metagenomes</taxon>
        <taxon>ecological metagenomes</taxon>
    </lineage>
</organism>
<dbReference type="PANTHER" id="PTHR45726">
    <property type="entry name" value="LEUKOTRIENE A-4 HYDROLASE"/>
    <property type="match status" value="1"/>
</dbReference>
<feature type="domain" description="Aminopeptidase N-like N-terminal" evidence="1">
    <location>
        <begin position="39"/>
        <end position="215"/>
    </location>
</feature>
<accession>X1T110</accession>
<evidence type="ECO:0000313" key="2">
    <source>
        <dbReference type="EMBL" id="GAI85066.1"/>
    </source>
</evidence>
<dbReference type="PANTHER" id="PTHR45726:SF3">
    <property type="entry name" value="LEUKOTRIENE A-4 HYDROLASE"/>
    <property type="match status" value="1"/>
</dbReference>
<dbReference type="InterPro" id="IPR042097">
    <property type="entry name" value="Aminopeptidase_N-like_N_sf"/>
</dbReference>
<comment type="caution">
    <text evidence="2">The sequence shown here is derived from an EMBL/GenBank/DDBJ whole genome shotgun (WGS) entry which is preliminary data.</text>
</comment>
<feature type="non-terminal residue" evidence="2">
    <location>
        <position position="1"/>
    </location>
</feature>
<dbReference type="InterPro" id="IPR045357">
    <property type="entry name" value="Aminopeptidase_N-like_N"/>
</dbReference>